<feature type="non-terminal residue" evidence="2">
    <location>
        <position position="1"/>
    </location>
</feature>
<sequence length="195" mass="21648">INIVSGKDALIVHIISKFRITKVDIISKQIKVSAFATAGTSKAVLDEEIKKGEIRLPAVCAEQNLSFLLTDHLIIKAIAAVCYDSKIAKTGRHNTLAIVKNILGHEGLTSLCDHLCKYKFSLVVDDQSTTKHLFLVVRIDMSLNVFATFPIYVHLALVTNYLDILKNLLGIYTIISILVLNELLNLLNFKLCQDT</sequence>
<name>A0A482V7H7_ASBVE</name>
<organism evidence="2 3">
    <name type="scientific">Asbolus verrucosus</name>
    <name type="common">Desert ironclad beetle</name>
    <dbReference type="NCBI Taxonomy" id="1661398"/>
    <lineage>
        <taxon>Eukaryota</taxon>
        <taxon>Metazoa</taxon>
        <taxon>Ecdysozoa</taxon>
        <taxon>Arthropoda</taxon>
        <taxon>Hexapoda</taxon>
        <taxon>Insecta</taxon>
        <taxon>Pterygota</taxon>
        <taxon>Neoptera</taxon>
        <taxon>Endopterygota</taxon>
        <taxon>Coleoptera</taxon>
        <taxon>Polyphaga</taxon>
        <taxon>Cucujiformia</taxon>
        <taxon>Tenebrionidae</taxon>
        <taxon>Pimeliinae</taxon>
        <taxon>Asbolus</taxon>
    </lineage>
</organism>
<keyword evidence="1" id="KW-1133">Transmembrane helix</keyword>
<evidence type="ECO:0000313" key="2">
    <source>
        <dbReference type="EMBL" id="RZB39145.1"/>
    </source>
</evidence>
<feature type="non-terminal residue" evidence="2">
    <location>
        <position position="195"/>
    </location>
</feature>
<reference evidence="2 3" key="1">
    <citation type="submission" date="2017-03" db="EMBL/GenBank/DDBJ databases">
        <title>Genome of the blue death feigning beetle - Asbolus verrucosus.</title>
        <authorList>
            <person name="Rider S.D."/>
        </authorList>
    </citation>
    <scope>NUCLEOTIDE SEQUENCE [LARGE SCALE GENOMIC DNA]</scope>
    <source>
        <strain evidence="2">Butters</strain>
        <tissue evidence="2">Head and leg muscle</tissue>
    </source>
</reference>
<comment type="caution">
    <text evidence="2">The sequence shown here is derived from an EMBL/GenBank/DDBJ whole genome shotgun (WGS) entry which is preliminary data.</text>
</comment>
<dbReference type="AlphaFoldDB" id="A0A482V7H7"/>
<proteinExistence type="predicted"/>
<accession>A0A482V7H7</accession>
<feature type="transmembrane region" description="Helical" evidence="1">
    <location>
        <begin position="168"/>
        <end position="187"/>
    </location>
</feature>
<keyword evidence="1" id="KW-0812">Transmembrane</keyword>
<feature type="transmembrane region" description="Helical" evidence="1">
    <location>
        <begin position="141"/>
        <end position="162"/>
    </location>
</feature>
<keyword evidence="1" id="KW-0472">Membrane</keyword>
<keyword evidence="3" id="KW-1185">Reference proteome</keyword>
<evidence type="ECO:0000313" key="3">
    <source>
        <dbReference type="Proteomes" id="UP000292052"/>
    </source>
</evidence>
<dbReference type="EMBL" id="QDEB01130787">
    <property type="protein sequence ID" value="RZB39145.1"/>
    <property type="molecule type" value="Genomic_DNA"/>
</dbReference>
<protein>
    <submittedName>
        <fullName evidence="2">Uncharacterized protein</fullName>
    </submittedName>
</protein>
<gene>
    <name evidence="2" type="ORF">BDFB_011107</name>
</gene>
<evidence type="ECO:0000256" key="1">
    <source>
        <dbReference type="SAM" id="Phobius"/>
    </source>
</evidence>
<dbReference type="OrthoDB" id="6778804at2759"/>
<dbReference type="Proteomes" id="UP000292052">
    <property type="component" value="Unassembled WGS sequence"/>
</dbReference>